<dbReference type="Proteomes" id="UP000664417">
    <property type="component" value="Unassembled WGS sequence"/>
</dbReference>
<dbReference type="RefSeq" id="WP_207861236.1">
    <property type="nucleotide sequence ID" value="NZ_JAFREP010000023.1"/>
</dbReference>
<comment type="caution">
    <text evidence="2">The sequence shown here is derived from an EMBL/GenBank/DDBJ whole genome shotgun (WGS) entry which is preliminary data.</text>
</comment>
<feature type="compositionally biased region" description="Polar residues" evidence="1">
    <location>
        <begin position="27"/>
        <end position="40"/>
    </location>
</feature>
<protein>
    <submittedName>
        <fullName evidence="2">Uncharacterized protein</fullName>
    </submittedName>
</protein>
<evidence type="ECO:0000313" key="3">
    <source>
        <dbReference type="Proteomes" id="UP000664417"/>
    </source>
</evidence>
<evidence type="ECO:0000313" key="2">
    <source>
        <dbReference type="EMBL" id="MBO1321261.1"/>
    </source>
</evidence>
<gene>
    <name evidence="2" type="ORF">J3U88_22465</name>
</gene>
<feature type="compositionally biased region" description="Basic residues" evidence="1">
    <location>
        <begin position="101"/>
        <end position="123"/>
    </location>
</feature>
<reference evidence="2" key="1">
    <citation type="submission" date="2021-03" db="EMBL/GenBank/DDBJ databases">
        <authorList>
            <person name="Wang G."/>
        </authorList>
    </citation>
    <scope>NUCLEOTIDE SEQUENCE</scope>
    <source>
        <strain evidence="2">KCTC 12899</strain>
    </source>
</reference>
<dbReference type="AlphaFoldDB" id="A0A8J7U7C7"/>
<proteinExistence type="predicted"/>
<dbReference type="EMBL" id="JAFREP010000023">
    <property type="protein sequence ID" value="MBO1321261.1"/>
    <property type="molecule type" value="Genomic_DNA"/>
</dbReference>
<feature type="compositionally biased region" description="Basic and acidic residues" evidence="1">
    <location>
        <begin position="84"/>
        <end position="100"/>
    </location>
</feature>
<feature type="compositionally biased region" description="Basic residues" evidence="1">
    <location>
        <begin position="42"/>
        <end position="51"/>
    </location>
</feature>
<keyword evidence="3" id="KW-1185">Reference proteome</keyword>
<organism evidence="2 3">
    <name type="scientific">Acanthopleuribacter pedis</name>
    <dbReference type="NCBI Taxonomy" id="442870"/>
    <lineage>
        <taxon>Bacteria</taxon>
        <taxon>Pseudomonadati</taxon>
        <taxon>Acidobacteriota</taxon>
        <taxon>Holophagae</taxon>
        <taxon>Acanthopleuribacterales</taxon>
        <taxon>Acanthopleuribacteraceae</taxon>
        <taxon>Acanthopleuribacter</taxon>
    </lineage>
</organism>
<sequence length="984" mass="110248">MNLGAIPKTAQNLVKKSAEQAKKSKNATDTTSNTQKQNTKLAKARHKKSHVAHAASKHTTQSESGKSDMATKATSKQRKPTLKSHQDAHHQAEPKNQSEHKKPRTGNKKKHTPPKQTKRKHLHSPQPQPYRAASFGPDKTTSPGRAAKSIGESFGKEAQQNFENSEFYKKHIKANKPLTNSELLSLLNIYDSTAKLLKEGKIPKDAKIVDATMPHSYDINNPEDIRTICCNLEHYLQSNTNSGLNLGSVFDEYDRLKISNQDEAKTRLYQKIISKLGEKNGILQGNKNQSIRDTMHGLTIHLGIGLRKSLHNTLRMDFQKKFTELESAGFKKETSGSIKVGAEASAAKLQALGAKLESGFSLTLATEDSGQISDTKKGTIGLTVKIGDEKIASLSLGLSGSVETGKVFSKYGDYIEDKVLEAFDHRFGKDQYNDMLKSFNSLQKHLIMNKIFSTSDQLIIPETEEKKGHHMHALEVKESLKAEVAKYVLDISITADVATTSYTVSKKMPMLEALKKNPKIFENFKSKTKIPQGTSVLKSEKSGVFLKNLDQQLKTGKEADRVEVQKKSYEAIKDLKIDFDNFCKCHRGRKSDEKMSDAVQEFKNKYDVHSSQGFLESVIVTFSQLNAIHEAALPDSHKNSMSDKGHLYEIKEFEKSLNHPKITEKHVSRIFKQLIKGDKLEASLEFEAKLDDYASLGGKITYNNTRNAFKSDDNGESISVDMNLKGGKIASGLLSLAKGNINKFRFFDQIPQLKKADFKKNFKDTVATVIGGFKELDFLKKETDLKLTFNFGKSENDYLLEYMRFSSTSGTGFESPELTIPTPSGASASVQLAAKHEKTIAHFEILGSETLGYIQTKFNIMKENNPNNLNKTWQDFTVEHKKEFDEVFKNLTNSNSPIYTEVNQADHFDDLQKAKLRKAMKAYSENQDPQASSALFKDAGTELFSYLDSYHSNVHSKEDSFKMKVTENSFLGKTKEKLLHSLEK</sequence>
<accession>A0A8J7U7C7</accession>
<name>A0A8J7U7C7_9BACT</name>
<feature type="region of interest" description="Disordered" evidence="1">
    <location>
        <begin position="1"/>
        <end position="148"/>
    </location>
</feature>
<evidence type="ECO:0000256" key="1">
    <source>
        <dbReference type="SAM" id="MobiDB-lite"/>
    </source>
</evidence>